<dbReference type="GO" id="GO:1990404">
    <property type="term" value="F:NAD+-protein mono-ADP-ribosyltransferase activity"/>
    <property type="evidence" value="ECO:0007669"/>
    <property type="project" value="TreeGrafter"/>
</dbReference>
<dbReference type="InParanoid" id="A0A6J2WDF2"/>
<dbReference type="FunFam" id="3.90.228.10:FF:000008">
    <property type="entry name" value="Poly [ADP-ribose] polymerase"/>
    <property type="match status" value="1"/>
</dbReference>
<dbReference type="Pfam" id="PF23251">
    <property type="entry name" value="KH_PARP14_4"/>
    <property type="match status" value="1"/>
</dbReference>
<dbReference type="PANTHER" id="PTHR14453:SF89">
    <property type="entry name" value="PROTEIN MONO-ADP-RIBOSYLTRANSFERASE PARP14"/>
    <property type="match status" value="1"/>
</dbReference>
<evidence type="ECO:0000256" key="4">
    <source>
        <dbReference type="ARBA" id="ARBA00023027"/>
    </source>
</evidence>
<dbReference type="Pfam" id="PF23249">
    <property type="entry name" value="KH_PARP14_3"/>
    <property type="match status" value="1"/>
</dbReference>
<dbReference type="InterPro" id="IPR043472">
    <property type="entry name" value="Macro_dom-like"/>
</dbReference>
<dbReference type="Gene3D" id="3.30.70.330">
    <property type="match status" value="2"/>
</dbReference>
<accession>A0A6J2WDF2</accession>
<dbReference type="CDD" id="cd12300">
    <property type="entry name" value="RRM1_PAR14"/>
    <property type="match status" value="1"/>
</dbReference>
<dbReference type="GO" id="GO:0005634">
    <property type="term" value="C:nucleus"/>
    <property type="evidence" value="ECO:0007669"/>
    <property type="project" value="UniProtKB-SubCell"/>
</dbReference>
<dbReference type="InterPro" id="IPR037197">
    <property type="entry name" value="WWE_dom_sf"/>
</dbReference>
<keyword evidence="11" id="KW-1185">Reference proteome</keyword>
<comment type="similarity">
    <text evidence="6">Belongs to the ARTD/PARP family.</text>
</comment>
<dbReference type="Pfam" id="PF23252">
    <property type="entry name" value="KH_PARP14_5"/>
    <property type="match status" value="1"/>
</dbReference>
<feature type="domain" description="Macro" evidence="10">
    <location>
        <begin position="1194"/>
        <end position="1368"/>
    </location>
</feature>
<dbReference type="GO" id="GO:0070212">
    <property type="term" value="P:protein poly-ADP-ribosylation"/>
    <property type="evidence" value="ECO:0007669"/>
    <property type="project" value="TreeGrafter"/>
</dbReference>
<dbReference type="Pfam" id="PF23222">
    <property type="entry name" value="RRM_PARP14_1"/>
    <property type="match status" value="1"/>
</dbReference>
<dbReference type="PROSITE" id="PS51154">
    <property type="entry name" value="MACRO"/>
    <property type="match status" value="3"/>
</dbReference>
<dbReference type="Pfam" id="PF23248">
    <property type="entry name" value="KH_PARP14_2"/>
    <property type="match status" value="1"/>
</dbReference>
<dbReference type="Gene3D" id="3.30.720.50">
    <property type="match status" value="1"/>
</dbReference>
<dbReference type="PROSITE" id="PS51059">
    <property type="entry name" value="PARP_CATALYTIC"/>
    <property type="match status" value="1"/>
</dbReference>
<dbReference type="InterPro" id="IPR057049">
    <property type="entry name" value="PARP14_KH_8"/>
</dbReference>
<dbReference type="GO" id="GO:0003714">
    <property type="term" value="F:transcription corepressor activity"/>
    <property type="evidence" value="ECO:0007669"/>
    <property type="project" value="TreeGrafter"/>
</dbReference>
<dbReference type="Pfam" id="PF00644">
    <property type="entry name" value="PARP"/>
    <property type="match status" value="1"/>
</dbReference>
<proteinExistence type="inferred from homology"/>
<dbReference type="InterPro" id="IPR000504">
    <property type="entry name" value="RRM_dom"/>
</dbReference>
<reference evidence="12" key="1">
    <citation type="submission" date="2025-08" db="UniProtKB">
        <authorList>
            <consortium name="RefSeq"/>
        </authorList>
    </citation>
    <scope>IDENTIFICATION</scope>
</reference>
<dbReference type="CDD" id="cd02903">
    <property type="entry name" value="Macro_BAL-like"/>
    <property type="match status" value="2"/>
</dbReference>
<evidence type="ECO:0000259" key="10">
    <source>
        <dbReference type="PROSITE" id="PS51154"/>
    </source>
</evidence>
<dbReference type="InterPro" id="IPR057048">
    <property type="entry name" value="PARP14_KH_6"/>
</dbReference>
<dbReference type="InterPro" id="IPR052056">
    <property type="entry name" value="Mono-ARTD/PARP"/>
</dbReference>
<dbReference type="RefSeq" id="XP_030642348.1">
    <property type="nucleotide sequence ID" value="XM_030786488.1"/>
</dbReference>
<dbReference type="InterPro" id="IPR057044">
    <property type="entry name" value="PARP14_KH_1"/>
</dbReference>
<dbReference type="InterPro" id="IPR057047">
    <property type="entry name" value="PARP14_KH_5"/>
</dbReference>
<dbReference type="InterPro" id="IPR057051">
    <property type="entry name" value="PARP14_RPM_1"/>
</dbReference>
<dbReference type="InterPro" id="IPR054596">
    <property type="entry name" value="PARP14_WWE"/>
</dbReference>
<dbReference type="SMART" id="SM00506">
    <property type="entry name" value="A1pp"/>
    <property type="match status" value="3"/>
</dbReference>
<dbReference type="OrthoDB" id="6133115at2759"/>
<dbReference type="InterPro" id="IPR057043">
    <property type="entry name" value="PARP14_KH_2"/>
</dbReference>
<dbReference type="CDD" id="cd01439">
    <property type="entry name" value="TCCD_inducible_PARP_like"/>
    <property type="match status" value="1"/>
</dbReference>
<feature type="region of interest" description="Disordered" evidence="8">
    <location>
        <begin position="105"/>
        <end position="136"/>
    </location>
</feature>
<evidence type="ECO:0000256" key="7">
    <source>
        <dbReference type="RuleBase" id="RU362114"/>
    </source>
</evidence>
<dbReference type="InterPro" id="IPR057050">
    <property type="entry name" value="RRM_PARP14_2"/>
</dbReference>
<dbReference type="SUPFAM" id="SSF52949">
    <property type="entry name" value="Macro domain-like"/>
    <property type="match status" value="3"/>
</dbReference>
<dbReference type="CTD" id="791754"/>
<dbReference type="InterPro" id="IPR002589">
    <property type="entry name" value="Macro_dom"/>
</dbReference>
<dbReference type="SMART" id="SM00360">
    <property type="entry name" value="RRM"/>
    <property type="match status" value="1"/>
</dbReference>
<dbReference type="SUPFAM" id="SSF117839">
    <property type="entry name" value="WWE domain"/>
    <property type="match status" value="1"/>
</dbReference>
<dbReference type="Gene3D" id="3.40.220.10">
    <property type="entry name" value="Leucine Aminopeptidase, subunit E, domain 1"/>
    <property type="match status" value="3"/>
</dbReference>
<dbReference type="Pfam" id="PF23253">
    <property type="entry name" value="KH_PARP14_6"/>
    <property type="match status" value="1"/>
</dbReference>
<feature type="domain" description="Macro" evidence="10">
    <location>
        <begin position="774"/>
        <end position="962"/>
    </location>
</feature>
<dbReference type="EC" id="2.4.2.-" evidence="7"/>
<feature type="domain" description="PARP catalytic" evidence="9">
    <location>
        <begin position="1621"/>
        <end position="1815"/>
    </location>
</feature>
<dbReference type="InterPro" id="IPR057046">
    <property type="entry name" value="PARP14_KH_4"/>
</dbReference>
<dbReference type="CDD" id="cd02907">
    <property type="entry name" value="Macro_Af1521_BAL-like"/>
    <property type="match status" value="1"/>
</dbReference>
<dbReference type="Pfam" id="PF23245">
    <property type="entry name" value="RRM_PARP14_2"/>
    <property type="match status" value="1"/>
</dbReference>
<evidence type="ECO:0000256" key="3">
    <source>
        <dbReference type="ARBA" id="ARBA00022679"/>
    </source>
</evidence>
<dbReference type="GO" id="GO:0003950">
    <property type="term" value="F:NAD+ poly-ADP-ribosyltransferase activity"/>
    <property type="evidence" value="ECO:0007669"/>
    <property type="project" value="UniProtKB-UniRule"/>
</dbReference>
<dbReference type="GeneID" id="115822584"/>
<feature type="domain" description="Macro" evidence="10">
    <location>
        <begin position="986"/>
        <end position="1172"/>
    </location>
</feature>
<comment type="subcellular location">
    <subcellularLocation>
        <location evidence="1">Nucleus</location>
    </subcellularLocation>
</comment>
<protein>
    <recommendedName>
        <fullName evidence="7">Poly [ADP-ribose] polymerase</fullName>
        <shortName evidence="7">PARP</shortName>
        <ecNumber evidence="7">2.4.2.-</ecNumber>
    </recommendedName>
</protein>
<dbReference type="SUPFAM" id="SSF54928">
    <property type="entry name" value="RNA-binding domain, RBD"/>
    <property type="match status" value="1"/>
</dbReference>
<name>A0A6J2WDF2_CHACN</name>
<evidence type="ECO:0000313" key="11">
    <source>
        <dbReference type="Proteomes" id="UP000504632"/>
    </source>
</evidence>
<gene>
    <name evidence="12" type="primary">parp14rs1</name>
</gene>
<dbReference type="Proteomes" id="UP000504632">
    <property type="component" value="Chromosome 10"/>
</dbReference>
<dbReference type="InterPro" id="IPR035979">
    <property type="entry name" value="RBD_domain_sf"/>
</dbReference>
<dbReference type="Pfam" id="PF23254">
    <property type="entry name" value="KH_PARP14_8"/>
    <property type="match status" value="1"/>
</dbReference>
<dbReference type="GO" id="GO:0010629">
    <property type="term" value="P:negative regulation of gene expression"/>
    <property type="evidence" value="ECO:0007669"/>
    <property type="project" value="TreeGrafter"/>
</dbReference>
<dbReference type="Pfam" id="PF23084">
    <property type="entry name" value="KH_PARP14_1"/>
    <property type="match status" value="1"/>
</dbReference>
<dbReference type="InterPro" id="IPR012317">
    <property type="entry name" value="Poly(ADP-ribose)pol_cat_dom"/>
</dbReference>
<sequence length="1815" mass="201301">MEGEFPFPLLVEGEWDPKTPKLKNKLIIYFQSKKSDGGDCIVQLDSSSGQKAVVRFKTEDVRQRVLQKQIHELKLDKTLLKLTVRLPPGEEGPAEKVRCVIRQETQEKHAKDEEKKDTAEPSVTEEEAEVTKDKEDPLSRSAVIGNVQELTRMFLDMLIENIHGSSSKDERGFSIEVINEIGCAVVTFSSVKDMEHFILHGPNNRMFRQKNLNVRRLEVTAKVMAENLPPDVDSDYLSLFFSKYGETEENVEMLDDEQSAIITFRDSADVSKVIKEQHFIKKHPVKVFPYYESLGVALYGADRPALKLPDAFTENIDKSVWRYLQDYPKSLELICQNMSNFFCNLDFSHPAVKITPLPSLLQQGGQTKKLLLAWKDSAAKEFAAKMSRFKTVQLKVQANAWKETESDVCQAVSNQAVTVVPTENLGILAVAGLAEDVDRISDFLKGIVDRITKRVERETCSVTEEIDLVPSIYRLLDDVEQGLLNKYPELKLTYNSQSQKVTIVGLQQEVLDSKSRILQEVVNLNRRMIEVDEPILNFLHDGDQEEFVNSLFISEGVSASFQIEGNRVQLLARAEKTLKEAELQLKTLLYHQSLSVEDPHVLGMAEWQELVANLKKSFISPVDIKISNSQQIVVSGFVDEVKRAQDQLCEFLHKNSVISKTLNGQKIVIQFVQNHEKDKWLDVVKNKVKVDFKDETISLSGPRLHVSECLSLFQSLLSSVHYCDLKVARPGARKFFKKNESMYVGSAMHQTGCLVQLVDENDTLQGSGNKGETKPSYEVQTQHGVEIAVCKADLCTYPVDAVVNAADEGLQHNGGLSLALSKAAGPQFQQDSDKVIGKRGKLKVGDAVITGAGGKLHCKHVIHAVGPRYDKSNPKRSVELLKKTVKRSLNLADGEGFHSVAIPAISSGSCNFPLDLCADAIVNAVKKHCDYEGGDTTLKKIHLVNNDDKTVKAIEAAMQKVFGSRSTTQQVIVPQSQDKRGTRNSVTSQSAKTKEGLTITLFKGNIQDATMDIIVNSVASDLALNHGAISQAILGAAGPQLQTLLNQQVTAQAKYGDVFVTDACNLKSKFVFHTVVPHWNGGKGSEQKVLERIVDECLGQAEQKQQASIVFPAFGTGQLGFPKPLVASVLLDSVLKFSKKRSSTHVQEVVLALHPKDVLTIQAFTDEFNKKFGIQSASASASSQSGFSKVTSPKTGLYESTVGGVVVQLTSGDITKETTDVIVNSSNDDFTLKAGVSKAILDAAGQNVEVECKQLGAQPNNGIIMSQPGNLGCKKIIHLSAKNDPQTIYQRVLEALQMTAQQNFTSISLPAFGTGQGGVQASQVADSMLDAVVDMVKKTPQSSLKLVRIVIFQAPMLADFHNSMQGKEGTGNLAATVQKAAVTLKQENTWSKLKSYANNLKAFLTGGLAKDAEQHKDKDFVIEGLVVNPACFHICGPSQVAVDSARQWIEKLINEEQCFETISDLMILKMSDKEQKRLKELQTKTDVSIRLEYKSTDSLGKDEGGEARITVEGLSRDVLSAASEIQAMLKRLRDEEFRRKDMEVLSDVVDWQYQQGVQYHSFNLEDNFYLEEAFNTSQPHVDVKIQGQVYKVTLPDGPAVDNRGNQLKIRRINKLEANDTLPEHWDAMTGNLLCKACQVQSGSPEYNEVLNLFKATCQNNVLKIERIQNPCFWKNYQIKKQGMEQKNGHKNNERRLFHGTSQPTIDHINHNGFNRSYAGKNAAAYGNGTYFAVNARYSASNTYSVPDAQGQKYMYLCRVLVGDFTAGRSGMIVPPAKSNTTTDLYDSVVDNPANPNMFIVFHDVQAYPEYLITFK</sequence>
<evidence type="ECO:0000256" key="6">
    <source>
        <dbReference type="ARBA" id="ARBA00024347"/>
    </source>
</evidence>
<organism evidence="11 12">
    <name type="scientific">Chanos chanos</name>
    <name type="common">Milkfish</name>
    <name type="synonym">Mugil chanos</name>
    <dbReference type="NCBI Taxonomy" id="29144"/>
    <lineage>
        <taxon>Eukaryota</taxon>
        <taxon>Metazoa</taxon>
        <taxon>Chordata</taxon>
        <taxon>Craniata</taxon>
        <taxon>Vertebrata</taxon>
        <taxon>Euteleostomi</taxon>
        <taxon>Actinopterygii</taxon>
        <taxon>Neopterygii</taxon>
        <taxon>Teleostei</taxon>
        <taxon>Ostariophysi</taxon>
        <taxon>Gonorynchiformes</taxon>
        <taxon>Chanidae</taxon>
        <taxon>Chanos</taxon>
    </lineage>
</organism>
<dbReference type="Pfam" id="PF22005">
    <property type="entry name" value="WWE_1"/>
    <property type="match status" value="1"/>
</dbReference>
<evidence type="ECO:0000313" key="12">
    <source>
        <dbReference type="RefSeq" id="XP_030642348.1"/>
    </source>
</evidence>
<evidence type="ECO:0000256" key="5">
    <source>
        <dbReference type="ARBA" id="ARBA00023242"/>
    </source>
</evidence>
<dbReference type="GO" id="GO:0005737">
    <property type="term" value="C:cytoplasm"/>
    <property type="evidence" value="ECO:0007669"/>
    <property type="project" value="TreeGrafter"/>
</dbReference>
<dbReference type="Pfam" id="PF23085">
    <property type="entry name" value="RRM_PARP14_3"/>
    <property type="match status" value="1"/>
</dbReference>
<dbReference type="SUPFAM" id="SSF56399">
    <property type="entry name" value="ADP-ribosylation"/>
    <property type="match status" value="1"/>
</dbReference>
<dbReference type="GO" id="GO:0003723">
    <property type="term" value="F:RNA binding"/>
    <property type="evidence" value="ECO:0007669"/>
    <property type="project" value="InterPro"/>
</dbReference>
<feature type="compositionally biased region" description="Basic and acidic residues" evidence="8">
    <location>
        <begin position="105"/>
        <end position="119"/>
    </location>
</feature>
<dbReference type="InterPro" id="IPR057045">
    <property type="entry name" value="PARP14_KH_3"/>
</dbReference>
<keyword evidence="2 7" id="KW-0328">Glycosyltransferase</keyword>
<evidence type="ECO:0000256" key="8">
    <source>
        <dbReference type="SAM" id="MobiDB-lite"/>
    </source>
</evidence>
<dbReference type="Gene3D" id="3.90.228.10">
    <property type="match status" value="1"/>
</dbReference>
<keyword evidence="4 7" id="KW-0520">NAD</keyword>
<evidence type="ECO:0000259" key="9">
    <source>
        <dbReference type="PROSITE" id="PS51059"/>
    </source>
</evidence>
<dbReference type="InterPro" id="IPR012677">
    <property type="entry name" value="Nucleotide-bd_a/b_plait_sf"/>
</dbReference>
<dbReference type="PANTHER" id="PTHR14453">
    <property type="entry name" value="PARP/ZINC FINGER CCCH TYPE DOMAIN CONTAINING PROTEIN"/>
    <property type="match status" value="1"/>
</dbReference>
<evidence type="ECO:0000256" key="2">
    <source>
        <dbReference type="ARBA" id="ARBA00022676"/>
    </source>
</evidence>
<keyword evidence="5" id="KW-0539">Nucleus</keyword>
<keyword evidence="3 7" id="KW-0808">Transferase</keyword>
<dbReference type="Pfam" id="PF01661">
    <property type="entry name" value="Macro"/>
    <property type="match status" value="3"/>
</dbReference>
<dbReference type="FunCoup" id="A0A6J2WDF2">
    <property type="interactions" value="207"/>
</dbReference>
<evidence type="ECO:0000256" key="1">
    <source>
        <dbReference type="ARBA" id="ARBA00004123"/>
    </source>
</evidence>